<dbReference type="Proteomes" id="UP000191946">
    <property type="component" value="Unassembled WGS sequence"/>
</dbReference>
<accession>A0A249W744</accession>
<dbReference type="Gene3D" id="1.10.260.40">
    <property type="entry name" value="lambda repressor-like DNA-binding domains"/>
    <property type="match status" value="1"/>
</dbReference>
<protein>
    <submittedName>
        <fullName evidence="1">Uncharacterized protein</fullName>
    </submittedName>
</protein>
<dbReference type="GO" id="GO:0003677">
    <property type="term" value="F:DNA binding"/>
    <property type="evidence" value="ECO:0007669"/>
    <property type="project" value="InterPro"/>
</dbReference>
<proteinExistence type="predicted"/>
<sequence length="83" mass="9040">MKQLSIEKIIDELGGSNIAKACSVTPKAVSKWKAKNCLPRTVITGESDYAEKIEVLSESKFSTELLISLTKEQLNSTAINRAA</sequence>
<dbReference type="SUPFAM" id="SSF47413">
    <property type="entry name" value="lambda repressor-like DNA-binding domains"/>
    <property type="match status" value="1"/>
</dbReference>
<name>A0A249W744_VIBPH</name>
<evidence type="ECO:0000313" key="2">
    <source>
        <dbReference type="EMBL" id="OQK02668.1"/>
    </source>
</evidence>
<dbReference type="AlphaFoldDB" id="A0A249W744"/>
<organism evidence="1">
    <name type="scientific">Vibrio parahaemolyticus</name>
    <dbReference type="NCBI Taxonomy" id="670"/>
    <lineage>
        <taxon>Bacteria</taxon>
        <taxon>Pseudomonadati</taxon>
        <taxon>Pseudomonadota</taxon>
        <taxon>Gammaproteobacteria</taxon>
        <taxon>Vibrionales</taxon>
        <taxon>Vibrionaceae</taxon>
        <taxon>Vibrio</taxon>
    </lineage>
</organism>
<reference evidence="2 3" key="1">
    <citation type="submission" date="2015-08" db="EMBL/GenBank/DDBJ databases">
        <title>Draft Genome Sequences of Vibrio parahaemolyticus Strains.</title>
        <authorList>
            <person name="Gonzalez-Escalona N."/>
            <person name="DePaola A."/>
        </authorList>
    </citation>
    <scope>NUCLEOTIDE SEQUENCE [LARGE SCALE GENOMIC DNA]</scope>
    <source>
        <strain evidence="2 3">CFSAN001621</strain>
    </source>
</reference>
<dbReference type="RefSeq" id="WP_005495417.1">
    <property type="nucleotide sequence ID" value="NZ_CP023248.2"/>
</dbReference>
<dbReference type="EMBL" id="LHQV01000006">
    <property type="protein sequence ID" value="OQK02668.1"/>
    <property type="molecule type" value="Genomic_DNA"/>
</dbReference>
<evidence type="ECO:0000313" key="1">
    <source>
        <dbReference type="EMBL" id="ASZ52344.1"/>
    </source>
</evidence>
<keyword evidence="3" id="KW-1185">Reference proteome</keyword>
<gene>
    <name evidence="2" type="ORF">AKG60_05355</name>
    <name evidence="1" type="ORF">YA91_18190</name>
</gene>
<evidence type="ECO:0000313" key="3">
    <source>
        <dbReference type="Proteomes" id="UP000191946"/>
    </source>
</evidence>
<dbReference type="InterPro" id="IPR010982">
    <property type="entry name" value="Lambda_DNA-bd_dom_sf"/>
</dbReference>
<dbReference type="EMBL" id="CP023248">
    <property type="protein sequence ID" value="ASZ52344.1"/>
    <property type="molecule type" value="Genomic_DNA"/>
</dbReference>
<reference evidence="1" key="2">
    <citation type="submission" date="2017-09" db="EMBL/GenBank/DDBJ databases">
        <authorList>
            <person name="Ehlers B."/>
            <person name="Leendertz F.H."/>
        </authorList>
    </citation>
    <scope>NUCLEOTIDE SEQUENCE</scope>
    <source>
        <strain evidence="1">MAVP-26</strain>
    </source>
</reference>